<keyword evidence="9" id="KW-0560">Oxidoreductase</keyword>
<dbReference type="Pfam" id="PF00175">
    <property type="entry name" value="NAD_binding_1"/>
    <property type="match status" value="1"/>
</dbReference>
<comment type="cofactor">
    <cofactor evidence="1">
        <name>FAD</name>
        <dbReference type="ChEBI" id="CHEBI:57692"/>
    </cofactor>
</comment>
<dbReference type="GO" id="GO:0046872">
    <property type="term" value="F:metal ion binding"/>
    <property type="evidence" value="ECO:0007669"/>
    <property type="project" value="UniProtKB-KW"/>
</dbReference>
<dbReference type="Gene3D" id="2.40.30.10">
    <property type="entry name" value="Translation factors"/>
    <property type="match status" value="1"/>
</dbReference>
<dbReference type="PROSITE" id="PS51384">
    <property type="entry name" value="FAD_FR"/>
    <property type="match status" value="1"/>
</dbReference>
<keyword evidence="12 13" id="KW-0472">Membrane</keyword>
<dbReference type="GO" id="GO:0051537">
    <property type="term" value="F:2 iron, 2 sulfur cluster binding"/>
    <property type="evidence" value="ECO:0007669"/>
    <property type="project" value="UniProtKB-KW"/>
</dbReference>
<evidence type="ECO:0000256" key="10">
    <source>
        <dbReference type="ARBA" id="ARBA00023004"/>
    </source>
</evidence>
<protein>
    <submittedName>
        <fullName evidence="15">Unannotated protein</fullName>
    </submittedName>
</protein>
<dbReference type="EMBL" id="CAFBMJ010000080">
    <property type="protein sequence ID" value="CAB4906842.1"/>
    <property type="molecule type" value="Genomic_DNA"/>
</dbReference>
<dbReference type="SUPFAM" id="SSF52343">
    <property type="entry name" value="Ferredoxin reductase-like, C-terminal NADP-linked domain"/>
    <property type="match status" value="1"/>
</dbReference>
<dbReference type="InterPro" id="IPR001433">
    <property type="entry name" value="OxRdtase_FAD/NAD-bd"/>
</dbReference>
<keyword evidence="7" id="KW-0274">FAD</keyword>
<evidence type="ECO:0000256" key="11">
    <source>
        <dbReference type="ARBA" id="ARBA00023014"/>
    </source>
</evidence>
<sequence length="448" mass="49275">MPIRKLRSPGTSLIRDTDVGAVIGFLTLVVVGMWWHHGGMIGFGNSIVTKMTALDQITGLLCSEAGLLGLILVTRTPLLERKYGLDRLLNWHRLLGVSMSMLLILHIVFSVWAWSTPGGVFNAVKSLTGGESYMALTAVGTLIILLVTLSSLKWFRNQLSYEMWYFVHLTVYVGLAMSFSHQIVLGSDFATDKLARWFWVGMHVSIILWIIWSRWGSLVRASMRPLRVASVTHEAQGVTSVVLQGSHLQKHRAQAGQFYLLRQVVAGRWWQANPFSLSSVPTTAGLRFTIKARGEASEAMTKIRVGTKVIAEGPYGVCTPDVVGEKKALLVAGGVGIGPIVSYLEHLKPSSEPIVLYRAHSNIEVSHLEEIEALVKERNGRVHTLIGPRAKLKVADPFSPNVLLKLIPDLASRVVMVAGPESMIKAVQRGSKAAGVPSENIHAERAWW</sequence>
<evidence type="ECO:0000256" key="6">
    <source>
        <dbReference type="ARBA" id="ARBA00022723"/>
    </source>
</evidence>
<feature type="transmembrane region" description="Helical" evidence="13">
    <location>
        <begin position="57"/>
        <end position="73"/>
    </location>
</feature>
<dbReference type="PANTHER" id="PTHR47354">
    <property type="entry name" value="NADH OXIDOREDUCTASE HCR"/>
    <property type="match status" value="1"/>
</dbReference>
<keyword evidence="6" id="KW-0479">Metal-binding</keyword>
<comment type="subcellular location">
    <subcellularLocation>
        <location evidence="2">Membrane</location>
        <topology evidence="2">Multi-pass membrane protein</topology>
    </subcellularLocation>
</comment>
<dbReference type="SUPFAM" id="SSF63380">
    <property type="entry name" value="Riboflavin synthase domain-like"/>
    <property type="match status" value="1"/>
</dbReference>
<gene>
    <name evidence="15" type="ORF">UFOPK3573_00970</name>
    <name evidence="16" type="ORF">UFOPK3879_00495</name>
</gene>
<evidence type="ECO:0000256" key="2">
    <source>
        <dbReference type="ARBA" id="ARBA00004141"/>
    </source>
</evidence>
<feature type="transmembrane region" description="Helical" evidence="13">
    <location>
        <begin position="20"/>
        <end position="37"/>
    </location>
</feature>
<name>A0A6J7GFG9_9ZZZZ</name>
<evidence type="ECO:0000259" key="14">
    <source>
        <dbReference type="PROSITE" id="PS51384"/>
    </source>
</evidence>
<dbReference type="InterPro" id="IPR013130">
    <property type="entry name" value="Fe3_Rdtase_TM_dom"/>
</dbReference>
<keyword evidence="11" id="KW-0411">Iron-sulfur</keyword>
<keyword evidence="8 13" id="KW-1133">Transmembrane helix</keyword>
<evidence type="ECO:0000256" key="8">
    <source>
        <dbReference type="ARBA" id="ARBA00022989"/>
    </source>
</evidence>
<accession>A0A6J7GFG9</accession>
<feature type="transmembrane region" description="Helical" evidence="13">
    <location>
        <begin position="94"/>
        <end position="113"/>
    </location>
</feature>
<evidence type="ECO:0000256" key="5">
    <source>
        <dbReference type="ARBA" id="ARBA00022714"/>
    </source>
</evidence>
<evidence type="ECO:0000256" key="12">
    <source>
        <dbReference type="ARBA" id="ARBA00023136"/>
    </source>
</evidence>
<dbReference type="PRINTS" id="PR00409">
    <property type="entry name" value="PHDIOXRDTASE"/>
</dbReference>
<evidence type="ECO:0000256" key="9">
    <source>
        <dbReference type="ARBA" id="ARBA00023002"/>
    </source>
</evidence>
<keyword evidence="4 13" id="KW-0812">Transmembrane</keyword>
<dbReference type="Pfam" id="PF01794">
    <property type="entry name" value="Ferric_reduct"/>
    <property type="match status" value="1"/>
</dbReference>
<dbReference type="GO" id="GO:0050660">
    <property type="term" value="F:flavin adenine dinucleotide binding"/>
    <property type="evidence" value="ECO:0007669"/>
    <property type="project" value="TreeGrafter"/>
</dbReference>
<reference evidence="15" key="1">
    <citation type="submission" date="2020-05" db="EMBL/GenBank/DDBJ databases">
        <authorList>
            <person name="Chiriac C."/>
            <person name="Salcher M."/>
            <person name="Ghai R."/>
            <person name="Kavagutti S V."/>
        </authorList>
    </citation>
    <scope>NUCLEOTIDE SEQUENCE</scope>
</reference>
<dbReference type="AlphaFoldDB" id="A0A6J7GFG9"/>
<keyword evidence="3" id="KW-0285">Flavoprotein</keyword>
<dbReference type="GO" id="GO:0016491">
    <property type="term" value="F:oxidoreductase activity"/>
    <property type="evidence" value="ECO:0007669"/>
    <property type="project" value="UniProtKB-KW"/>
</dbReference>
<dbReference type="PANTHER" id="PTHR47354:SF8">
    <property type="entry name" value="1,2-PHENYLACETYL-COA EPOXIDASE, SUBUNIT E"/>
    <property type="match status" value="1"/>
</dbReference>
<proteinExistence type="predicted"/>
<dbReference type="Gene3D" id="3.40.50.80">
    <property type="entry name" value="Nucleotide-binding domain of ferredoxin-NADP reductase (FNR) module"/>
    <property type="match status" value="1"/>
</dbReference>
<evidence type="ECO:0000256" key="7">
    <source>
        <dbReference type="ARBA" id="ARBA00022827"/>
    </source>
</evidence>
<dbReference type="GO" id="GO:0016020">
    <property type="term" value="C:membrane"/>
    <property type="evidence" value="ECO:0007669"/>
    <property type="project" value="UniProtKB-SubCell"/>
</dbReference>
<organism evidence="15">
    <name type="scientific">freshwater metagenome</name>
    <dbReference type="NCBI Taxonomy" id="449393"/>
    <lineage>
        <taxon>unclassified sequences</taxon>
        <taxon>metagenomes</taxon>
        <taxon>ecological metagenomes</taxon>
    </lineage>
</organism>
<evidence type="ECO:0000256" key="4">
    <source>
        <dbReference type="ARBA" id="ARBA00022692"/>
    </source>
</evidence>
<keyword evidence="5" id="KW-0001">2Fe-2S</keyword>
<feature type="transmembrane region" description="Helical" evidence="13">
    <location>
        <begin position="197"/>
        <end position="215"/>
    </location>
</feature>
<dbReference type="InterPro" id="IPR017927">
    <property type="entry name" value="FAD-bd_FR_type"/>
</dbReference>
<evidence type="ECO:0000313" key="15">
    <source>
        <dbReference type="EMBL" id="CAB4906842.1"/>
    </source>
</evidence>
<dbReference type="InterPro" id="IPR050415">
    <property type="entry name" value="MRET"/>
</dbReference>
<keyword evidence="10" id="KW-0408">Iron</keyword>
<dbReference type="EMBL" id="CAFBNR010000016">
    <property type="protein sequence ID" value="CAB4959426.1"/>
    <property type="molecule type" value="Genomic_DNA"/>
</dbReference>
<feature type="domain" description="FAD-binding FR-type" evidence="14">
    <location>
        <begin position="221"/>
        <end position="321"/>
    </location>
</feature>
<feature type="transmembrane region" description="Helical" evidence="13">
    <location>
        <begin position="133"/>
        <end position="152"/>
    </location>
</feature>
<evidence type="ECO:0000256" key="3">
    <source>
        <dbReference type="ARBA" id="ARBA00022630"/>
    </source>
</evidence>
<dbReference type="InterPro" id="IPR017938">
    <property type="entry name" value="Riboflavin_synthase-like_b-brl"/>
</dbReference>
<evidence type="ECO:0000256" key="1">
    <source>
        <dbReference type="ARBA" id="ARBA00001974"/>
    </source>
</evidence>
<feature type="transmembrane region" description="Helical" evidence="13">
    <location>
        <begin position="164"/>
        <end position="185"/>
    </location>
</feature>
<dbReference type="InterPro" id="IPR039261">
    <property type="entry name" value="FNR_nucleotide-bd"/>
</dbReference>
<evidence type="ECO:0000256" key="13">
    <source>
        <dbReference type="SAM" id="Phobius"/>
    </source>
</evidence>
<evidence type="ECO:0000313" key="16">
    <source>
        <dbReference type="EMBL" id="CAB4959426.1"/>
    </source>
</evidence>